<dbReference type="Pfam" id="PF00153">
    <property type="entry name" value="Mito_carr"/>
    <property type="match status" value="3"/>
</dbReference>
<keyword evidence="13" id="KW-1185">Reference proteome</keyword>
<protein>
    <recommendedName>
        <fullName evidence="14">Mitochondrial carrier protein</fullName>
    </recommendedName>
</protein>
<dbReference type="PRINTS" id="PR00926">
    <property type="entry name" value="MITOCARRIER"/>
</dbReference>
<evidence type="ECO:0000256" key="6">
    <source>
        <dbReference type="ARBA" id="ARBA00022792"/>
    </source>
</evidence>
<accession>A0A0E9NI95</accession>
<evidence type="ECO:0000313" key="12">
    <source>
        <dbReference type="EMBL" id="GAO49569.1"/>
    </source>
</evidence>
<dbReference type="InterPro" id="IPR002067">
    <property type="entry name" value="MCP"/>
</dbReference>
<keyword evidence="3 11" id="KW-0813">Transport</keyword>
<feature type="repeat" description="Solcar" evidence="10">
    <location>
        <begin position="16"/>
        <end position="103"/>
    </location>
</feature>
<evidence type="ECO:0000256" key="11">
    <source>
        <dbReference type="RuleBase" id="RU000488"/>
    </source>
</evidence>
<evidence type="ECO:0000313" key="13">
    <source>
        <dbReference type="Proteomes" id="UP000033140"/>
    </source>
</evidence>
<evidence type="ECO:0000256" key="1">
    <source>
        <dbReference type="ARBA" id="ARBA00004448"/>
    </source>
</evidence>
<dbReference type="GO" id="GO:0005743">
    <property type="term" value="C:mitochondrial inner membrane"/>
    <property type="evidence" value="ECO:0007669"/>
    <property type="project" value="UniProtKB-SubCell"/>
</dbReference>
<dbReference type="SUPFAM" id="SSF103506">
    <property type="entry name" value="Mitochondrial carrier"/>
    <property type="match status" value="1"/>
</dbReference>
<evidence type="ECO:0000256" key="3">
    <source>
        <dbReference type="ARBA" id="ARBA00022448"/>
    </source>
</evidence>
<dbReference type="STRING" id="698492.A0A0E9NI95"/>
<evidence type="ECO:0000256" key="5">
    <source>
        <dbReference type="ARBA" id="ARBA00022737"/>
    </source>
</evidence>
<name>A0A0E9NI95_SAICN</name>
<comment type="similarity">
    <text evidence="2 11">Belongs to the mitochondrial carrier (TC 2.A.29) family.</text>
</comment>
<evidence type="ECO:0000256" key="2">
    <source>
        <dbReference type="ARBA" id="ARBA00006375"/>
    </source>
</evidence>
<reference evidence="12 13" key="2">
    <citation type="journal article" date="2014" name="J. Gen. Appl. Microbiol.">
        <title>The early diverging ascomycetous budding yeast Saitoella complicata has three histone deacetylases belonging to the Clr6, Hos2, and Rpd3 lineages.</title>
        <authorList>
            <person name="Nishida H."/>
            <person name="Matsumoto T."/>
            <person name="Kondo S."/>
            <person name="Hamamoto M."/>
            <person name="Yoshikawa H."/>
        </authorList>
    </citation>
    <scope>NUCLEOTIDE SEQUENCE [LARGE SCALE GENOMIC DNA]</scope>
    <source>
        <strain evidence="12 13">NRRL Y-17804</strain>
    </source>
</reference>
<keyword evidence="7" id="KW-1133">Transmembrane helix</keyword>
<keyword evidence="5" id="KW-0677">Repeat</keyword>
<organism evidence="12 13">
    <name type="scientific">Saitoella complicata (strain BCRC 22490 / CBS 7301 / JCM 7358 / NBRC 10748 / NRRL Y-17804)</name>
    <dbReference type="NCBI Taxonomy" id="698492"/>
    <lineage>
        <taxon>Eukaryota</taxon>
        <taxon>Fungi</taxon>
        <taxon>Dikarya</taxon>
        <taxon>Ascomycota</taxon>
        <taxon>Taphrinomycotina</taxon>
        <taxon>Taphrinomycotina incertae sedis</taxon>
        <taxon>Saitoella</taxon>
    </lineage>
</organism>
<keyword evidence="9 10" id="KW-0472">Membrane</keyword>
<feature type="repeat" description="Solcar" evidence="10">
    <location>
        <begin position="116"/>
        <end position="200"/>
    </location>
</feature>
<evidence type="ECO:0000256" key="8">
    <source>
        <dbReference type="ARBA" id="ARBA00023128"/>
    </source>
</evidence>
<evidence type="ECO:0008006" key="14">
    <source>
        <dbReference type="Google" id="ProtNLM"/>
    </source>
</evidence>
<gene>
    <name evidence="12" type="ORF">G7K_3718-t1</name>
</gene>
<dbReference type="GO" id="GO:1990575">
    <property type="term" value="P:mitochondrial L-ornithine transmembrane transport"/>
    <property type="evidence" value="ECO:0007669"/>
    <property type="project" value="TreeGrafter"/>
</dbReference>
<dbReference type="GO" id="GO:0000064">
    <property type="term" value="F:L-ornithine transmembrane transporter activity"/>
    <property type="evidence" value="ECO:0007669"/>
    <property type="project" value="TreeGrafter"/>
</dbReference>
<proteinExistence type="inferred from homology"/>
<dbReference type="OMA" id="HICRLRY"/>
<reference evidence="12 13" key="3">
    <citation type="journal article" date="2015" name="Genome Announc.">
        <title>Draft Genome Sequence of the Archiascomycetous Yeast Saitoella complicata.</title>
        <authorList>
            <person name="Yamauchi K."/>
            <person name="Kondo S."/>
            <person name="Hamamoto M."/>
            <person name="Takahashi Y."/>
            <person name="Ogura Y."/>
            <person name="Hayashi T."/>
            <person name="Nishida H."/>
        </authorList>
    </citation>
    <scope>NUCLEOTIDE SEQUENCE [LARGE SCALE GENOMIC DNA]</scope>
    <source>
        <strain evidence="12 13">NRRL Y-17804</strain>
    </source>
</reference>
<evidence type="ECO:0000256" key="4">
    <source>
        <dbReference type="ARBA" id="ARBA00022692"/>
    </source>
</evidence>
<keyword evidence="6" id="KW-0999">Mitochondrion inner membrane</keyword>
<comment type="subcellular location">
    <subcellularLocation>
        <location evidence="1">Mitochondrion inner membrane</location>
        <topology evidence="1">Multi-pass membrane protein</topology>
    </subcellularLocation>
</comment>
<dbReference type="EMBL" id="BACD03000023">
    <property type="protein sequence ID" value="GAO49569.1"/>
    <property type="molecule type" value="Genomic_DNA"/>
</dbReference>
<dbReference type="PROSITE" id="PS50920">
    <property type="entry name" value="SOLCAR"/>
    <property type="match status" value="3"/>
</dbReference>
<dbReference type="PANTHER" id="PTHR45624">
    <property type="entry name" value="MITOCHONDRIAL BASIC AMINO ACIDS TRANSPORTER-RELATED"/>
    <property type="match status" value="1"/>
</dbReference>
<sequence length="322" mass="34836">MSAEPAFEEHSNGGVVRALKDCLAGTCGGIAQVLVGQPFDTVKVRLQTQPRTGGLYTGAIDCVQKTFKAEGFGGFYKGTATPLVGVGLCVSVQFAVFEHMKRVFRERNGGEGLSGGQFYIAGAAAGIANSALACPIEHVRIRLQTQTATNALYNGPIDCIKKIYSSYGIRGIFKGYGPTFIREGHGMGAYFLAYEALVNSDMSKNSITRDQIPAYRLCLYGAGAGYAMWFTSYPIDVIKSRLQTDGFAGEAKKYLSGRDCLRKTWKGEGMGGFWRGFGPTVVRAAPVNAATFLLALIHALPTHIPKRIITPNPKCRLPFWPH</sequence>
<dbReference type="InterPro" id="IPR023395">
    <property type="entry name" value="MCP_dom_sf"/>
</dbReference>
<dbReference type="AlphaFoldDB" id="A0A0E9NI95"/>
<dbReference type="Gene3D" id="1.50.40.10">
    <property type="entry name" value="Mitochondrial carrier domain"/>
    <property type="match status" value="2"/>
</dbReference>
<dbReference type="InterPro" id="IPR018108">
    <property type="entry name" value="MCP_transmembrane"/>
</dbReference>
<dbReference type="InterPro" id="IPR050567">
    <property type="entry name" value="Mitochondrial_Carrier"/>
</dbReference>
<evidence type="ECO:0000256" key="7">
    <source>
        <dbReference type="ARBA" id="ARBA00022989"/>
    </source>
</evidence>
<comment type="caution">
    <text evidence="12">The sequence shown here is derived from an EMBL/GenBank/DDBJ whole genome shotgun (WGS) entry which is preliminary data.</text>
</comment>
<keyword evidence="8" id="KW-0496">Mitochondrion</keyword>
<evidence type="ECO:0000256" key="9">
    <source>
        <dbReference type="ARBA" id="ARBA00023136"/>
    </source>
</evidence>
<dbReference type="PANTHER" id="PTHR45624:SF12">
    <property type="entry name" value="MITOCHONDRIAL ORNITHINE TRANSPORTER 1"/>
    <property type="match status" value="1"/>
</dbReference>
<keyword evidence="4 10" id="KW-0812">Transmembrane</keyword>
<feature type="repeat" description="Solcar" evidence="10">
    <location>
        <begin position="212"/>
        <end position="301"/>
    </location>
</feature>
<evidence type="ECO:0000256" key="10">
    <source>
        <dbReference type="PROSITE-ProRule" id="PRU00282"/>
    </source>
</evidence>
<dbReference type="Proteomes" id="UP000033140">
    <property type="component" value="Unassembled WGS sequence"/>
</dbReference>
<reference evidence="12 13" key="1">
    <citation type="journal article" date="2011" name="J. Gen. Appl. Microbiol.">
        <title>Draft genome sequencing of the enigmatic yeast Saitoella complicata.</title>
        <authorList>
            <person name="Nishida H."/>
            <person name="Hamamoto M."/>
            <person name="Sugiyama J."/>
        </authorList>
    </citation>
    <scope>NUCLEOTIDE SEQUENCE [LARGE SCALE GENOMIC DNA]</scope>
    <source>
        <strain evidence="12 13">NRRL Y-17804</strain>
    </source>
</reference>